<gene>
    <name evidence="2" type="ORF">GGI19_002308</name>
</gene>
<dbReference type="EMBL" id="JANBUH010000108">
    <property type="protein sequence ID" value="KAJ2754573.1"/>
    <property type="molecule type" value="Genomic_DNA"/>
</dbReference>
<feature type="chain" id="PRO_5040885788" description="Secreted protein" evidence="1">
    <location>
        <begin position="18"/>
        <end position="198"/>
    </location>
</feature>
<evidence type="ECO:0008006" key="4">
    <source>
        <dbReference type="Google" id="ProtNLM"/>
    </source>
</evidence>
<keyword evidence="3" id="KW-1185">Reference proteome</keyword>
<keyword evidence="1" id="KW-0732">Signal</keyword>
<accession>A0A9W8GXF6</accession>
<sequence length="198" mass="21356">MKTSFAAISCLVVAVLAQTNPMPASDTTTSPAPKVADTPIANVVTGQMPQIPQVAQMPSSQTQSLLARLISYFDVSRLSSIDTTTPVMVTEVFDPMMNKFTHLAMNVVQSGDVWYLPVCTVDSITAAAGASATPPAPESCQYGIQLAPVPQNAMRMLLRVMRTMFRAINAAAMEPTRFWFGHSSTGMTLMHETPEMPE</sequence>
<dbReference type="OrthoDB" id="4062651at2759"/>
<name>A0A9W8GXF6_9FUNG</name>
<protein>
    <recommendedName>
        <fullName evidence="4">Secreted protein</fullName>
    </recommendedName>
</protein>
<comment type="caution">
    <text evidence="2">The sequence shown here is derived from an EMBL/GenBank/DDBJ whole genome shotgun (WGS) entry which is preliminary data.</text>
</comment>
<evidence type="ECO:0000313" key="2">
    <source>
        <dbReference type="EMBL" id="KAJ2754573.1"/>
    </source>
</evidence>
<reference evidence="2" key="1">
    <citation type="submission" date="2022-07" db="EMBL/GenBank/DDBJ databases">
        <title>Phylogenomic reconstructions and comparative analyses of Kickxellomycotina fungi.</title>
        <authorList>
            <person name="Reynolds N.K."/>
            <person name="Stajich J.E."/>
            <person name="Barry K."/>
            <person name="Grigoriev I.V."/>
            <person name="Crous P."/>
            <person name="Smith M.E."/>
        </authorList>
    </citation>
    <scope>NUCLEOTIDE SEQUENCE</scope>
    <source>
        <strain evidence="2">BCRC 34297</strain>
    </source>
</reference>
<dbReference type="Proteomes" id="UP001140011">
    <property type="component" value="Unassembled WGS sequence"/>
</dbReference>
<organism evidence="2 3">
    <name type="scientific">Coemansia pectinata</name>
    <dbReference type="NCBI Taxonomy" id="1052879"/>
    <lineage>
        <taxon>Eukaryota</taxon>
        <taxon>Fungi</taxon>
        <taxon>Fungi incertae sedis</taxon>
        <taxon>Zoopagomycota</taxon>
        <taxon>Kickxellomycotina</taxon>
        <taxon>Kickxellomycetes</taxon>
        <taxon>Kickxellales</taxon>
        <taxon>Kickxellaceae</taxon>
        <taxon>Coemansia</taxon>
    </lineage>
</organism>
<evidence type="ECO:0000256" key="1">
    <source>
        <dbReference type="SAM" id="SignalP"/>
    </source>
</evidence>
<evidence type="ECO:0000313" key="3">
    <source>
        <dbReference type="Proteomes" id="UP001140011"/>
    </source>
</evidence>
<proteinExistence type="predicted"/>
<dbReference type="AlphaFoldDB" id="A0A9W8GXF6"/>
<feature type="signal peptide" evidence="1">
    <location>
        <begin position="1"/>
        <end position="17"/>
    </location>
</feature>